<feature type="region of interest" description="Disordered" evidence="11">
    <location>
        <begin position="93"/>
        <end position="131"/>
    </location>
</feature>
<evidence type="ECO:0000259" key="13">
    <source>
        <dbReference type="PROSITE" id="PS50081"/>
    </source>
</evidence>
<dbReference type="InterPro" id="IPR001245">
    <property type="entry name" value="Ser-Thr/Tyr_kinase_cat_dom"/>
</dbReference>
<dbReference type="InterPro" id="IPR011009">
    <property type="entry name" value="Kinase-like_dom_sf"/>
</dbReference>
<dbReference type="Gene3D" id="3.30.60.20">
    <property type="match status" value="1"/>
</dbReference>
<dbReference type="AlphaFoldDB" id="R7ULM2"/>
<dbReference type="InterPro" id="IPR017441">
    <property type="entry name" value="Protein_kinase_ATP_BS"/>
</dbReference>
<evidence type="ECO:0000256" key="11">
    <source>
        <dbReference type="SAM" id="MobiDB-lite"/>
    </source>
</evidence>
<organism evidence="14">
    <name type="scientific">Capitella teleta</name>
    <name type="common">Polychaete worm</name>
    <dbReference type="NCBI Taxonomy" id="283909"/>
    <lineage>
        <taxon>Eukaryota</taxon>
        <taxon>Metazoa</taxon>
        <taxon>Spiralia</taxon>
        <taxon>Lophotrochozoa</taxon>
        <taxon>Annelida</taxon>
        <taxon>Polychaeta</taxon>
        <taxon>Sedentaria</taxon>
        <taxon>Scolecida</taxon>
        <taxon>Capitellidae</taxon>
        <taxon>Capitella</taxon>
    </lineage>
</organism>
<dbReference type="PROSITE" id="PS50011">
    <property type="entry name" value="PROTEIN_KINASE_DOM"/>
    <property type="match status" value="1"/>
</dbReference>
<evidence type="ECO:0000313" key="16">
    <source>
        <dbReference type="Proteomes" id="UP000014760"/>
    </source>
</evidence>
<evidence type="ECO:0000313" key="15">
    <source>
        <dbReference type="EnsemblMetazoa" id="CapteP228240"/>
    </source>
</evidence>
<dbReference type="SMART" id="SM00220">
    <property type="entry name" value="S_TKc"/>
    <property type="match status" value="1"/>
</dbReference>
<keyword evidence="6" id="KW-0862">Zinc</keyword>
<accession>R7ULM2</accession>
<dbReference type="InterPro" id="IPR000719">
    <property type="entry name" value="Prot_kinase_dom"/>
</dbReference>
<dbReference type="CDD" id="cd14063">
    <property type="entry name" value="PK_KSR"/>
    <property type="match status" value="1"/>
</dbReference>
<evidence type="ECO:0000313" key="14">
    <source>
        <dbReference type="EMBL" id="ELU07085.1"/>
    </source>
</evidence>
<dbReference type="GO" id="GO:0046872">
    <property type="term" value="F:metal ion binding"/>
    <property type="evidence" value="ECO:0007669"/>
    <property type="project" value="UniProtKB-KW"/>
</dbReference>
<feature type="binding site" evidence="10">
    <location>
        <position position="272"/>
    </location>
    <ligand>
        <name>ATP</name>
        <dbReference type="ChEBI" id="CHEBI:30616"/>
    </ligand>
</feature>
<sequence length="536" mass="59127">MAECNLCHKHVFRGKVCKDCKMKFHKECAAKVAPACGLPNALVDYYMKQLRSGNESPNILRHNINHTVSLPVGADGSMVHAASVPAFAAQDSGSTTSGSCNSSTPSSPAPSPSSAVMMSSGGSMASPQFGSQFTFPEISTDIGKRDMSSTDQLSALNAKETASSITLTDSLLGNDRIDVVNTNTSNDSDKSDKTLVDTNSSGDNRSSVLDRVDSTESGEDGGGQGLSWSRVNSMSIKEWDIPYEELQFEDRIGDGRFGSVYKGNWHGDVAIKMLTVDSQQTDQTSQLQAFKREIAMLRKTRHENLVLFMGACMNPMHLAIVTSLCKHQTLFTHIHLRKEKFAMNRIIIIASQIAQGMGYLHAKGIVHKDLKSKNIFIENGKVVITDFGLFNVTKLCHGNRKGEWLSIPPGWLCYLAPEVIRSLQAFNHMDLPFSKASDVYAFGTVWYELLCGEWPFHGHPSESIIWQVGRGMKQSLGALQASKDVKDVLMSCWAYSVDERPNYSRLLKTFERLPRKRLARCPSHPIQLSRSAESVF</sequence>
<protein>
    <recommendedName>
        <fullName evidence="17">Protein kinase domain-containing protein</fullName>
    </recommendedName>
</protein>
<dbReference type="OrthoDB" id="774951at2759"/>
<evidence type="ECO:0000256" key="5">
    <source>
        <dbReference type="ARBA" id="ARBA00022777"/>
    </source>
</evidence>
<evidence type="ECO:0000256" key="2">
    <source>
        <dbReference type="ARBA" id="ARBA00022679"/>
    </source>
</evidence>
<feature type="region of interest" description="Disordered" evidence="11">
    <location>
        <begin position="181"/>
        <end position="227"/>
    </location>
</feature>
<dbReference type="STRING" id="283909.R7ULM2"/>
<dbReference type="Gene3D" id="3.30.200.20">
    <property type="entry name" value="Phosphorylase Kinase, domain 1"/>
    <property type="match status" value="1"/>
</dbReference>
<dbReference type="EMBL" id="AMQN01007197">
    <property type="status" value="NOT_ANNOTATED_CDS"/>
    <property type="molecule type" value="Genomic_DNA"/>
</dbReference>
<reference evidence="16" key="1">
    <citation type="submission" date="2012-12" db="EMBL/GenBank/DDBJ databases">
        <authorList>
            <person name="Hellsten U."/>
            <person name="Grimwood J."/>
            <person name="Chapman J.A."/>
            <person name="Shapiro H."/>
            <person name="Aerts A."/>
            <person name="Otillar R.P."/>
            <person name="Terry A.Y."/>
            <person name="Boore J.L."/>
            <person name="Simakov O."/>
            <person name="Marletaz F."/>
            <person name="Cho S.-J."/>
            <person name="Edsinger-Gonzales E."/>
            <person name="Havlak P."/>
            <person name="Kuo D.-H."/>
            <person name="Larsson T."/>
            <person name="Lv J."/>
            <person name="Arendt D."/>
            <person name="Savage R."/>
            <person name="Osoegawa K."/>
            <person name="de Jong P."/>
            <person name="Lindberg D.R."/>
            <person name="Seaver E.C."/>
            <person name="Weisblat D.A."/>
            <person name="Putnam N.H."/>
            <person name="Grigoriev I.V."/>
            <person name="Rokhsar D.S."/>
        </authorList>
    </citation>
    <scope>NUCLEOTIDE SEQUENCE</scope>
    <source>
        <strain evidence="16">I ESC-2004</strain>
    </source>
</reference>
<evidence type="ECO:0000256" key="4">
    <source>
        <dbReference type="ARBA" id="ARBA00022741"/>
    </source>
</evidence>
<gene>
    <name evidence="14" type="ORF">CAPTEDRAFT_228240</name>
</gene>
<evidence type="ECO:0000256" key="8">
    <source>
        <dbReference type="ARBA" id="ARBA00047899"/>
    </source>
</evidence>
<comment type="catalytic activity">
    <reaction evidence="8">
        <text>L-threonyl-[protein] + ATP = O-phospho-L-threonyl-[protein] + ADP + H(+)</text>
        <dbReference type="Rhea" id="RHEA:46608"/>
        <dbReference type="Rhea" id="RHEA-COMP:11060"/>
        <dbReference type="Rhea" id="RHEA-COMP:11605"/>
        <dbReference type="ChEBI" id="CHEBI:15378"/>
        <dbReference type="ChEBI" id="CHEBI:30013"/>
        <dbReference type="ChEBI" id="CHEBI:30616"/>
        <dbReference type="ChEBI" id="CHEBI:61977"/>
        <dbReference type="ChEBI" id="CHEBI:456216"/>
        <dbReference type="EC" id="2.7.11.1"/>
    </reaction>
</comment>
<keyword evidence="3" id="KW-0479">Metal-binding</keyword>
<dbReference type="FunFam" id="3.30.200.20:FF:000034">
    <property type="entry name" value="Kinase suppressor of Ras 1"/>
    <property type="match status" value="1"/>
</dbReference>
<dbReference type="EMBL" id="KB300180">
    <property type="protein sequence ID" value="ELU07085.1"/>
    <property type="molecule type" value="Genomic_DNA"/>
</dbReference>
<feature type="compositionally biased region" description="Low complexity" evidence="11">
    <location>
        <begin position="93"/>
        <end position="127"/>
    </location>
</feature>
<dbReference type="PROSITE" id="PS00108">
    <property type="entry name" value="PROTEIN_KINASE_ST"/>
    <property type="match status" value="1"/>
</dbReference>
<evidence type="ECO:0000256" key="10">
    <source>
        <dbReference type="PROSITE-ProRule" id="PRU10141"/>
    </source>
</evidence>
<dbReference type="CDD" id="cd20812">
    <property type="entry name" value="C1_KSR"/>
    <property type="match status" value="1"/>
</dbReference>
<evidence type="ECO:0000256" key="7">
    <source>
        <dbReference type="ARBA" id="ARBA00022840"/>
    </source>
</evidence>
<evidence type="ECO:0008006" key="17">
    <source>
        <dbReference type="Google" id="ProtNLM"/>
    </source>
</evidence>
<keyword evidence="1" id="KW-0723">Serine/threonine-protein kinase</keyword>
<dbReference type="SUPFAM" id="SSF56112">
    <property type="entry name" value="Protein kinase-like (PK-like)"/>
    <property type="match status" value="1"/>
</dbReference>
<dbReference type="OMA" id="HAIPHKW"/>
<keyword evidence="7 10" id="KW-0067">ATP-binding</keyword>
<dbReference type="Pfam" id="PF07714">
    <property type="entry name" value="PK_Tyr_Ser-Thr"/>
    <property type="match status" value="1"/>
</dbReference>
<evidence type="ECO:0000256" key="6">
    <source>
        <dbReference type="ARBA" id="ARBA00022833"/>
    </source>
</evidence>
<dbReference type="Proteomes" id="UP000014760">
    <property type="component" value="Unassembled WGS sequence"/>
</dbReference>
<dbReference type="PROSITE" id="PS50081">
    <property type="entry name" value="ZF_DAG_PE_2"/>
    <property type="match status" value="1"/>
</dbReference>
<dbReference type="Gene3D" id="1.10.510.10">
    <property type="entry name" value="Transferase(Phosphotransferase) domain 1"/>
    <property type="match status" value="1"/>
</dbReference>
<keyword evidence="16" id="KW-1185">Reference proteome</keyword>
<evidence type="ECO:0000256" key="9">
    <source>
        <dbReference type="ARBA" id="ARBA00048679"/>
    </source>
</evidence>
<dbReference type="InterPro" id="IPR008271">
    <property type="entry name" value="Ser/Thr_kinase_AS"/>
</dbReference>
<dbReference type="GO" id="GO:0004674">
    <property type="term" value="F:protein serine/threonine kinase activity"/>
    <property type="evidence" value="ECO:0007669"/>
    <property type="project" value="UniProtKB-KW"/>
</dbReference>
<dbReference type="InterPro" id="IPR046349">
    <property type="entry name" value="C1-like_sf"/>
</dbReference>
<evidence type="ECO:0000256" key="3">
    <source>
        <dbReference type="ARBA" id="ARBA00022723"/>
    </source>
</evidence>
<proteinExistence type="predicted"/>
<name>R7ULM2_CAPTE</name>
<feature type="domain" description="Phorbol-ester/DAG-type" evidence="13">
    <location>
        <begin position="1"/>
        <end position="36"/>
    </location>
</feature>
<dbReference type="PANTHER" id="PTHR44329">
    <property type="entry name" value="SERINE/THREONINE-PROTEIN KINASE TNNI3K-RELATED"/>
    <property type="match status" value="1"/>
</dbReference>
<dbReference type="PANTHER" id="PTHR44329:SF253">
    <property type="entry name" value="KINASE SUPPRESSOR OF RAS 2"/>
    <property type="match status" value="1"/>
</dbReference>
<dbReference type="PROSITE" id="PS00107">
    <property type="entry name" value="PROTEIN_KINASE_ATP"/>
    <property type="match status" value="1"/>
</dbReference>
<feature type="domain" description="Protein kinase" evidence="12">
    <location>
        <begin position="246"/>
        <end position="513"/>
    </location>
</feature>
<evidence type="ECO:0000256" key="1">
    <source>
        <dbReference type="ARBA" id="ARBA00022527"/>
    </source>
</evidence>
<dbReference type="HOGENOM" id="CLU_006812_0_0_1"/>
<reference evidence="15" key="3">
    <citation type="submission" date="2015-06" db="UniProtKB">
        <authorList>
            <consortium name="EnsemblMetazoa"/>
        </authorList>
    </citation>
    <scope>IDENTIFICATION</scope>
</reference>
<dbReference type="FunFam" id="1.10.510.10:FF:000107">
    <property type="entry name" value="kinase suppressor of Ras 1"/>
    <property type="match status" value="1"/>
</dbReference>
<keyword evidence="2" id="KW-0808">Transferase</keyword>
<keyword evidence="5" id="KW-0418">Kinase</keyword>
<dbReference type="EnsemblMetazoa" id="CapteT228240">
    <property type="protein sequence ID" value="CapteP228240"/>
    <property type="gene ID" value="CapteG228240"/>
</dbReference>
<evidence type="ECO:0000259" key="12">
    <source>
        <dbReference type="PROSITE" id="PS50011"/>
    </source>
</evidence>
<reference evidence="14 16" key="2">
    <citation type="journal article" date="2013" name="Nature">
        <title>Insights into bilaterian evolution from three spiralian genomes.</title>
        <authorList>
            <person name="Simakov O."/>
            <person name="Marletaz F."/>
            <person name="Cho S.J."/>
            <person name="Edsinger-Gonzales E."/>
            <person name="Havlak P."/>
            <person name="Hellsten U."/>
            <person name="Kuo D.H."/>
            <person name="Larsson T."/>
            <person name="Lv J."/>
            <person name="Arendt D."/>
            <person name="Savage R."/>
            <person name="Osoegawa K."/>
            <person name="de Jong P."/>
            <person name="Grimwood J."/>
            <person name="Chapman J.A."/>
            <person name="Shapiro H."/>
            <person name="Aerts A."/>
            <person name="Otillar R.P."/>
            <person name="Terry A.Y."/>
            <person name="Boore J.L."/>
            <person name="Grigoriev I.V."/>
            <person name="Lindberg D.R."/>
            <person name="Seaver E.C."/>
            <person name="Weisblat D.A."/>
            <person name="Putnam N.H."/>
            <person name="Rokhsar D.S."/>
        </authorList>
    </citation>
    <scope>NUCLEOTIDE SEQUENCE</scope>
    <source>
        <strain evidence="14 16">I ESC-2004</strain>
    </source>
</reference>
<comment type="catalytic activity">
    <reaction evidence="9">
        <text>L-seryl-[protein] + ATP = O-phospho-L-seryl-[protein] + ADP + H(+)</text>
        <dbReference type="Rhea" id="RHEA:17989"/>
        <dbReference type="Rhea" id="RHEA-COMP:9863"/>
        <dbReference type="Rhea" id="RHEA-COMP:11604"/>
        <dbReference type="ChEBI" id="CHEBI:15378"/>
        <dbReference type="ChEBI" id="CHEBI:29999"/>
        <dbReference type="ChEBI" id="CHEBI:30616"/>
        <dbReference type="ChEBI" id="CHEBI:83421"/>
        <dbReference type="ChEBI" id="CHEBI:456216"/>
        <dbReference type="EC" id="2.7.11.1"/>
    </reaction>
</comment>
<dbReference type="InterPro" id="IPR051681">
    <property type="entry name" value="Ser/Thr_Kinases-Pseudokinases"/>
</dbReference>
<dbReference type="SUPFAM" id="SSF57889">
    <property type="entry name" value="Cysteine-rich domain"/>
    <property type="match status" value="1"/>
</dbReference>
<keyword evidence="4 10" id="KW-0547">Nucleotide-binding</keyword>
<dbReference type="GO" id="GO:0005524">
    <property type="term" value="F:ATP binding"/>
    <property type="evidence" value="ECO:0007669"/>
    <property type="project" value="UniProtKB-UniRule"/>
</dbReference>
<dbReference type="FunCoup" id="R7ULM2">
    <property type="interactions" value="571"/>
</dbReference>
<feature type="compositionally biased region" description="Polar residues" evidence="11">
    <location>
        <begin position="196"/>
        <end position="207"/>
    </location>
</feature>
<dbReference type="InterPro" id="IPR002219">
    <property type="entry name" value="PKC_DAG/PE"/>
</dbReference>